<dbReference type="AlphaFoldDB" id="A0A9P8Q6Q1"/>
<organism evidence="1 2">
    <name type="scientific">Wickerhamomyces pijperi</name>
    <name type="common">Yeast</name>
    <name type="synonym">Pichia pijperi</name>
    <dbReference type="NCBI Taxonomy" id="599730"/>
    <lineage>
        <taxon>Eukaryota</taxon>
        <taxon>Fungi</taxon>
        <taxon>Dikarya</taxon>
        <taxon>Ascomycota</taxon>
        <taxon>Saccharomycotina</taxon>
        <taxon>Saccharomycetes</taxon>
        <taxon>Phaffomycetales</taxon>
        <taxon>Wickerhamomycetaceae</taxon>
        <taxon>Wickerhamomyces</taxon>
    </lineage>
</organism>
<comment type="caution">
    <text evidence="1">The sequence shown here is derived from an EMBL/GenBank/DDBJ whole genome shotgun (WGS) entry which is preliminary data.</text>
</comment>
<evidence type="ECO:0000313" key="1">
    <source>
        <dbReference type="EMBL" id="KAH3684997.1"/>
    </source>
</evidence>
<evidence type="ECO:0000313" key="2">
    <source>
        <dbReference type="Proteomes" id="UP000774326"/>
    </source>
</evidence>
<name>A0A9P8Q6Q1_WICPI</name>
<dbReference type="Proteomes" id="UP000774326">
    <property type="component" value="Unassembled WGS sequence"/>
</dbReference>
<proteinExistence type="predicted"/>
<keyword evidence="2" id="KW-1185">Reference proteome</keyword>
<gene>
    <name evidence="1" type="ORF">WICPIJ_004029</name>
</gene>
<protein>
    <submittedName>
        <fullName evidence="1">Uncharacterized protein</fullName>
    </submittedName>
</protein>
<reference evidence="1" key="1">
    <citation type="journal article" date="2021" name="Open Biol.">
        <title>Shared evolutionary footprints suggest mitochondrial oxidative damage underlies multiple complex I losses in fungi.</title>
        <authorList>
            <person name="Schikora-Tamarit M.A."/>
            <person name="Marcet-Houben M."/>
            <person name="Nosek J."/>
            <person name="Gabaldon T."/>
        </authorList>
    </citation>
    <scope>NUCLEOTIDE SEQUENCE</scope>
    <source>
        <strain evidence="1">CBS2887</strain>
    </source>
</reference>
<sequence length="91" mass="10202">MYIPVTPHHTLTNVIEWISGVNTTTVNENFFTTWMFVNVLGNVVNFTVDDHPKVIFGVVLLDFFECVDSGHSVGIYLGVLFLLLNWNSVAA</sequence>
<dbReference type="EMBL" id="JAEUBG010002239">
    <property type="protein sequence ID" value="KAH3684997.1"/>
    <property type="molecule type" value="Genomic_DNA"/>
</dbReference>
<reference evidence="1" key="2">
    <citation type="submission" date="2021-01" db="EMBL/GenBank/DDBJ databases">
        <authorList>
            <person name="Schikora-Tamarit M.A."/>
        </authorList>
    </citation>
    <scope>NUCLEOTIDE SEQUENCE</scope>
    <source>
        <strain evidence="1">CBS2887</strain>
    </source>
</reference>
<accession>A0A9P8Q6Q1</accession>